<keyword evidence="4" id="KW-1185">Reference proteome</keyword>
<dbReference type="EMBL" id="SMKU01000018">
    <property type="protein sequence ID" value="TDD94626.1"/>
    <property type="molecule type" value="Genomic_DNA"/>
</dbReference>
<protein>
    <submittedName>
        <fullName evidence="3">Serine/threonine-protein phosphatase</fullName>
    </submittedName>
</protein>
<dbReference type="InterPro" id="IPR052016">
    <property type="entry name" value="Bact_Sigma-Reg"/>
</dbReference>
<proteinExistence type="predicted"/>
<sequence length="412" mass="43866">MEPRGERLLKDLVAASHLMSLEQLPGVVAGHAAHAGLKDVLIYVVDLQQNVLLLLTGYGVDAAGDPGAEAAELRVDGTLAGRAFQSVRAVTGQTADDGTCPCWVPILDGTERLGVLRVTVERDDDAAMEDAESLAGLVALLLVSKGPSSDSFSRLVRTRAMTVSAEMQWRLMPPMTFATDRVVIGAALEPAYKLGGDTFDYALAGDTVHLGVFDAMGHDTAAGLTSNLAVAACRNNRLQGAGLVETGRAIEEVLVEQDQSGRFVTAVLAELDIGTGMLSWVSFGHPAPVVVRNGRWVTTLECTPATPLGTGLGVEATLCREQLEPGDRLLLYTDGIVEARDPDKQEFGLQRFVDFIIRRNADGMAVPETLRRLVNSILEHHAGRLDDDATVLLLEWLGPAPPASAAEATEQT</sequence>
<evidence type="ECO:0000313" key="4">
    <source>
        <dbReference type="Proteomes" id="UP000294513"/>
    </source>
</evidence>
<dbReference type="SMART" id="SM00331">
    <property type="entry name" value="PP2C_SIG"/>
    <property type="match status" value="1"/>
</dbReference>
<dbReference type="RefSeq" id="WP_131889958.1">
    <property type="nucleotide sequence ID" value="NZ_SMKU01000018.1"/>
</dbReference>
<name>A0A4R5C7S4_9ACTN</name>
<dbReference type="PANTHER" id="PTHR43156">
    <property type="entry name" value="STAGE II SPORULATION PROTEIN E-RELATED"/>
    <property type="match status" value="1"/>
</dbReference>
<organism evidence="3 4">
    <name type="scientific">Actinomadura rubrisoli</name>
    <dbReference type="NCBI Taxonomy" id="2530368"/>
    <lineage>
        <taxon>Bacteria</taxon>
        <taxon>Bacillati</taxon>
        <taxon>Actinomycetota</taxon>
        <taxon>Actinomycetes</taxon>
        <taxon>Streptosporangiales</taxon>
        <taxon>Thermomonosporaceae</taxon>
        <taxon>Actinomadura</taxon>
    </lineage>
</organism>
<gene>
    <name evidence="3" type="ORF">E1298_06490</name>
</gene>
<evidence type="ECO:0000256" key="1">
    <source>
        <dbReference type="ARBA" id="ARBA00022801"/>
    </source>
</evidence>
<dbReference type="AlphaFoldDB" id="A0A4R5C7S4"/>
<dbReference type="Pfam" id="PF07228">
    <property type="entry name" value="SpoIIE"/>
    <property type="match status" value="1"/>
</dbReference>
<dbReference type="Proteomes" id="UP000294513">
    <property type="component" value="Unassembled WGS sequence"/>
</dbReference>
<dbReference type="Gene3D" id="3.60.40.10">
    <property type="entry name" value="PPM-type phosphatase domain"/>
    <property type="match status" value="1"/>
</dbReference>
<comment type="caution">
    <text evidence="3">The sequence shown here is derived from an EMBL/GenBank/DDBJ whole genome shotgun (WGS) entry which is preliminary data.</text>
</comment>
<dbReference type="PANTHER" id="PTHR43156:SF2">
    <property type="entry name" value="STAGE II SPORULATION PROTEIN E"/>
    <property type="match status" value="1"/>
</dbReference>
<evidence type="ECO:0000313" key="3">
    <source>
        <dbReference type="EMBL" id="TDD94626.1"/>
    </source>
</evidence>
<reference evidence="3 4" key="1">
    <citation type="submission" date="2019-03" db="EMBL/GenBank/DDBJ databases">
        <title>Draft genome sequences of novel Actinobacteria.</title>
        <authorList>
            <person name="Sahin N."/>
            <person name="Ay H."/>
            <person name="Saygin H."/>
        </authorList>
    </citation>
    <scope>NUCLEOTIDE SEQUENCE [LARGE SCALE GENOMIC DNA]</scope>
    <source>
        <strain evidence="3 4">H3C3</strain>
    </source>
</reference>
<feature type="domain" description="PPM-type phosphatase" evidence="2">
    <location>
        <begin position="179"/>
        <end position="396"/>
    </location>
</feature>
<dbReference type="InterPro" id="IPR001932">
    <property type="entry name" value="PPM-type_phosphatase-like_dom"/>
</dbReference>
<dbReference type="InterPro" id="IPR036457">
    <property type="entry name" value="PPM-type-like_dom_sf"/>
</dbReference>
<dbReference type="GO" id="GO:0016791">
    <property type="term" value="F:phosphatase activity"/>
    <property type="evidence" value="ECO:0007669"/>
    <property type="project" value="TreeGrafter"/>
</dbReference>
<evidence type="ECO:0000259" key="2">
    <source>
        <dbReference type="SMART" id="SM00331"/>
    </source>
</evidence>
<dbReference type="OrthoDB" id="4935951at2"/>
<dbReference type="SUPFAM" id="SSF81606">
    <property type="entry name" value="PP2C-like"/>
    <property type="match status" value="1"/>
</dbReference>
<keyword evidence="1" id="KW-0378">Hydrolase</keyword>
<accession>A0A4R5C7S4</accession>